<dbReference type="Proteomes" id="UP000886998">
    <property type="component" value="Unassembled WGS sequence"/>
</dbReference>
<accession>A0A8X7CRW6</accession>
<keyword evidence="1" id="KW-0347">Helicase</keyword>
<gene>
    <name evidence="1" type="primary">pif1_17</name>
    <name evidence="1" type="ORF">TNIN_444681</name>
</gene>
<keyword evidence="1" id="KW-0547">Nucleotide-binding</keyword>
<dbReference type="OrthoDB" id="6435532at2759"/>
<comment type="caution">
    <text evidence="1">The sequence shown here is derived from an EMBL/GenBank/DDBJ whole genome shotgun (WGS) entry which is preliminary data.</text>
</comment>
<keyword evidence="2" id="KW-1185">Reference proteome</keyword>
<reference evidence="1" key="1">
    <citation type="submission" date="2020-08" db="EMBL/GenBank/DDBJ databases">
        <title>Multicomponent nature underlies the extraordinary mechanical properties of spider dragline silk.</title>
        <authorList>
            <person name="Kono N."/>
            <person name="Nakamura H."/>
            <person name="Mori M."/>
            <person name="Yoshida Y."/>
            <person name="Ohtoshi R."/>
            <person name="Malay A.D."/>
            <person name="Moran D.A.P."/>
            <person name="Tomita M."/>
            <person name="Numata K."/>
            <person name="Arakawa K."/>
        </authorList>
    </citation>
    <scope>NUCLEOTIDE SEQUENCE</scope>
</reference>
<sequence length="134" mass="15549">MLYGNVQSSFVVRQAVDYISNWDRFKCPPRKHYFTEGNAAERAQFALETLTAFFRLCNEDEFARTLFLSLNSEYPKTIEGRICSNYKACQVRGLLENDEHWNKTLQEAAFVHSPRMLRDPFAVMLQVCAISNPN</sequence>
<dbReference type="GO" id="GO:0004386">
    <property type="term" value="F:helicase activity"/>
    <property type="evidence" value="ECO:0007669"/>
    <property type="project" value="UniProtKB-KW"/>
</dbReference>
<name>A0A8X7CRW6_9ARAC</name>
<organism evidence="1 2">
    <name type="scientific">Trichonephila inaurata madagascariensis</name>
    <dbReference type="NCBI Taxonomy" id="2747483"/>
    <lineage>
        <taxon>Eukaryota</taxon>
        <taxon>Metazoa</taxon>
        <taxon>Ecdysozoa</taxon>
        <taxon>Arthropoda</taxon>
        <taxon>Chelicerata</taxon>
        <taxon>Arachnida</taxon>
        <taxon>Araneae</taxon>
        <taxon>Araneomorphae</taxon>
        <taxon>Entelegynae</taxon>
        <taxon>Araneoidea</taxon>
        <taxon>Nephilidae</taxon>
        <taxon>Trichonephila</taxon>
        <taxon>Trichonephila inaurata</taxon>
    </lineage>
</organism>
<dbReference type="EMBL" id="BMAV01020679">
    <property type="protein sequence ID" value="GFY74317.1"/>
    <property type="molecule type" value="Genomic_DNA"/>
</dbReference>
<proteinExistence type="predicted"/>
<dbReference type="AlphaFoldDB" id="A0A8X7CRW6"/>
<protein>
    <submittedName>
        <fullName evidence="1">ATP-dependent DNA helicase</fullName>
    </submittedName>
</protein>
<evidence type="ECO:0000313" key="1">
    <source>
        <dbReference type="EMBL" id="GFY74317.1"/>
    </source>
</evidence>
<evidence type="ECO:0000313" key="2">
    <source>
        <dbReference type="Proteomes" id="UP000886998"/>
    </source>
</evidence>
<keyword evidence="1" id="KW-0378">Hydrolase</keyword>
<keyword evidence="1" id="KW-0067">ATP-binding</keyword>